<accession>A0A3B0UGC7</accession>
<dbReference type="EMBL" id="UOET01000203">
    <property type="protein sequence ID" value="VAW28190.1"/>
    <property type="molecule type" value="Genomic_DNA"/>
</dbReference>
<organism evidence="1">
    <name type="scientific">hydrothermal vent metagenome</name>
    <dbReference type="NCBI Taxonomy" id="652676"/>
    <lineage>
        <taxon>unclassified sequences</taxon>
        <taxon>metagenomes</taxon>
        <taxon>ecological metagenomes</taxon>
    </lineage>
</organism>
<dbReference type="AlphaFoldDB" id="A0A3B0UGC7"/>
<evidence type="ECO:0000313" key="1">
    <source>
        <dbReference type="EMBL" id="VAW28190.1"/>
    </source>
</evidence>
<reference evidence="1" key="1">
    <citation type="submission" date="2018-06" db="EMBL/GenBank/DDBJ databases">
        <authorList>
            <person name="Zhirakovskaya E."/>
        </authorList>
    </citation>
    <scope>NUCLEOTIDE SEQUENCE</scope>
</reference>
<sequence>MAGDCVIPFTQKEFSKYEGVEKFCFVPQNPAKHNEEEPQTKMNIFILDAF</sequence>
<protein>
    <submittedName>
        <fullName evidence="1">Uncharacterized protein</fullName>
    </submittedName>
</protein>
<gene>
    <name evidence="1" type="ORF">MNBD_BACTEROID07-285</name>
</gene>
<name>A0A3B0UGC7_9ZZZZ</name>
<proteinExistence type="predicted"/>